<organism evidence="2 3">
    <name type="scientific">Mesorhizobium amorphae CCNWGS0123</name>
    <dbReference type="NCBI Taxonomy" id="1082933"/>
    <lineage>
        <taxon>Bacteria</taxon>
        <taxon>Pseudomonadati</taxon>
        <taxon>Pseudomonadota</taxon>
        <taxon>Alphaproteobacteria</taxon>
        <taxon>Hyphomicrobiales</taxon>
        <taxon>Phyllobacteriaceae</taxon>
        <taxon>Mesorhizobium</taxon>
    </lineage>
</organism>
<keyword evidence="3" id="KW-1185">Reference proteome</keyword>
<evidence type="ECO:0000313" key="2">
    <source>
        <dbReference type="EMBL" id="EHH03519.1"/>
    </source>
</evidence>
<evidence type="ECO:0000256" key="1">
    <source>
        <dbReference type="SAM" id="MobiDB-lite"/>
    </source>
</evidence>
<dbReference type="AlphaFoldDB" id="G6YKR3"/>
<evidence type="ECO:0000313" key="3">
    <source>
        <dbReference type="Proteomes" id="UP000002949"/>
    </source>
</evidence>
<feature type="compositionally biased region" description="Basic and acidic residues" evidence="1">
    <location>
        <begin position="19"/>
        <end position="28"/>
    </location>
</feature>
<reference evidence="2 3" key="1">
    <citation type="journal article" date="2012" name="J. Bacteriol.">
        <title>Draft Genome Sequence of Plant Growth-Promoting Rhizobium Mesorhizobium amorphae, Isolated from Zinc-Lead Mine Tailings.</title>
        <authorList>
            <person name="Hao X."/>
            <person name="Lin Y."/>
            <person name="Johnstone L."/>
            <person name="Baltrus D.A."/>
            <person name="Miller S.J."/>
            <person name="Wei G."/>
            <person name="Rensing C."/>
        </authorList>
    </citation>
    <scope>NUCLEOTIDE SEQUENCE [LARGE SCALE GENOMIC DNA]</scope>
    <source>
        <strain evidence="2 3">CCNWGS0123</strain>
    </source>
</reference>
<proteinExistence type="predicted"/>
<sequence length="40" mass="4219">MAQRRVEAMDVFQTAGDRALGEAGHDIADNEQDDGADGGE</sequence>
<feature type="region of interest" description="Disordered" evidence="1">
    <location>
        <begin position="17"/>
        <end position="40"/>
    </location>
</feature>
<feature type="compositionally biased region" description="Acidic residues" evidence="1">
    <location>
        <begin position="29"/>
        <end position="40"/>
    </location>
</feature>
<dbReference type="EMBL" id="AGSN01000239">
    <property type="protein sequence ID" value="EHH03519.1"/>
    <property type="molecule type" value="Genomic_DNA"/>
</dbReference>
<name>G6YKR3_9HYPH</name>
<gene>
    <name evidence="2" type="ORF">MEA186_32992</name>
</gene>
<protein>
    <submittedName>
        <fullName evidence="2">Uncharacterized protein</fullName>
    </submittedName>
</protein>
<dbReference type="Proteomes" id="UP000002949">
    <property type="component" value="Unassembled WGS sequence"/>
</dbReference>
<accession>G6YKR3</accession>